<reference evidence="1 2" key="1">
    <citation type="submission" date="2021-03" db="EMBL/GenBank/DDBJ databases">
        <title>Genome sequencing of Marinobacter sp. LPB0319.</title>
        <authorList>
            <person name="Kim J."/>
        </authorList>
    </citation>
    <scope>NUCLEOTIDE SEQUENCE [LARGE SCALE GENOMIC DNA]</scope>
    <source>
        <strain evidence="1 2">LPB0319</strain>
    </source>
</reference>
<gene>
    <name evidence="1" type="ORF">LPB19_12550</name>
</gene>
<name>A0ABX7MP28_9GAMM</name>
<sequence>METDVLYRILTTVLLYTCSAYLPAGNLYHCKQADGNMSFQDRPCNGETLKIESSASGGPLSEEQVIAVVARLTGRDESALDDPKLRQAAEVLVAVDAGKAYAFTKIYGAAEPYCGNQISRALMHYKDKAHDVISLGQYYYSTGLYFQVGTDSVSHSGSELTAALNEMLVEERKKYQYANKIELGKRCKAAVQALRSLTTMYGN</sequence>
<evidence type="ECO:0000313" key="2">
    <source>
        <dbReference type="Proteomes" id="UP000663555"/>
    </source>
</evidence>
<dbReference type="EMBL" id="CP071247">
    <property type="protein sequence ID" value="QSP94018.1"/>
    <property type="molecule type" value="Genomic_DNA"/>
</dbReference>
<keyword evidence="2" id="KW-1185">Reference proteome</keyword>
<evidence type="ECO:0000313" key="1">
    <source>
        <dbReference type="EMBL" id="QSP94018.1"/>
    </source>
</evidence>
<proteinExistence type="predicted"/>
<protein>
    <recommendedName>
        <fullName evidence="3">DUF4124 domain-containing protein</fullName>
    </recommendedName>
</protein>
<evidence type="ECO:0008006" key="3">
    <source>
        <dbReference type="Google" id="ProtNLM"/>
    </source>
</evidence>
<organism evidence="1 2">
    <name type="scientific">Marinobacter salinisoli</name>
    <dbReference type="NCBI Taxonomy" id="2769486"/>
    <lineage>
        <taxon>Bacteria</taxon>
        <taxon>Pseudomonadati</taxon>
        <taxon>Pseudomonadota</taxon>
        <taxon>Gammaproteobacteria</taxon>
        <taxon>Pseudomonadales</taxon>
        <taxon>Marinobacteraceae</taxon>
        <taxon>Marinobacter</taxon>
    </lineage>
</organism>
<dbReference type="RefSeq" id="WP_206643240.1">
    <property type="nucleotide sequence ID" value="NZ_CP071247.1"/>
</dbReference>
<accession>A0ABX7MP28</accession>
<dbReference type="Proteomes" id="UP000663555">
    <property type="component" value="Chromosome"/>
</dbReference>